<dbReference type="Gene3D" id="1.10.260.40">
    <property type="entry name" value="lambda repressor-like DNA-binding domains"/>
    <property type="match status" value="1"/>
</dbReference>
<dbReference type="AlphaFoldDB" id="A0A919YNS3"/>
<dbReference type="PANTHER" id="PTHR46558:SF4">
    <property type="entry name" value="DNA-BIDING PHAGE PROTEIN"/>
    <property type="match status" value="1"/>
</dbReference>
<evidence type="ECO:0000313" key="3">
    <source>
        <dbReference type="EMBL" id="GIP16572.1"/>
    </source>
</evidence>
<reference evidence="3" key="1">
    <citation type="submission" date="2021-03" db="EMBL/GenBank/DDBJ databases">
        <title>Antimicrobial resistance genes in bacteria isolated from Japanese honey, and their potential for conferring macrolide and lincosamide resistance in the American foulbrood pathogen Paenibacillus larvae.</title>
        <authorList>
            <person name="Okamoto M."/>
            <person name="Kumagai M."/>
            <person name="Kanamori H."/>
            <person name="Takamatsu D."/>
        </authorList>
    </citation>
    <scope>NUCLEOTIDE SEQUENCE</scope>
    <source>
        <strain evidence="3">J40TS1</strain>
    </source>
</reference>
<evidence type="ECO:0000256" key="1">
    <source>
        <dbReference type="ARBA" id="ARBA00023125"/>
    </source>
</evidence>
<dbReference type="CDD" id="cd00093">
    <property type="entry name" value="HTH_XRE"/>
    <property type="match status" value="1"/>
</dbReference>
<dbReference type="SMART" id="SM00530">
    <property type="entry name" value="HTH_XRE"/>
    <property type="match status" value="1"/>
</dbReference>
<feature type="domain" description="HTH cro/C1-type" evidence="2">
    <location>
        <begin position="5"/>
        <end position="59"/>
    </location>
</feature>
<dbReference type="InterPro" id="IPR001387">
    <property type="entry name" value="Cro/C1-type_HTH"/>
</dbReference>
<dbReference type="RefSeq" id="WP_213514928.1">
    <property type="nucleotide sequence ID" value="NZ_BOSE01000003.1"/>
</dbReference>
<comment type="caution">
    <text evidence="3">The sequence shown here is derived from an EMBL/GenBank/DDBJ whole genome shotgun (WGS) entry which is preliminary data.</text>
</comment>
<keyword evidence="1" id="KW-0238">DNA-binding</keyword>
<dbReference type="SUPFAM" id="SSF47413">
    <property type="entry name" value="lambda repressor-like DNA-binding domains"/>
    <property type="match status" value="1"/>
</dbReference>
<protein>
    <submittedName>
        <fullName evidence="3">Transcriptional regulator</fullName>
    </submittedName>
</protein>
<keyword evidence="4" id="KW-1185">Reference proteome</keyword>
<dbReference type="Proteomes" id="UP000683139">
    <property type="component" value="Unassembled WGS sequence"/>
</dbReference>
<dbReference type="InterPro" id="IPR010982">
    <property type="entry name" value="Lambda_DNA-bd_dom_sf"/>
</dbReference>
<dbReference type="PROSITE" id="PS50943">
    <property type="entry name" value="HTH_CROC1"/>
    <property type="match status" value="1"/>
</dbReference>
<dbReference type="GO" id="GO:0003677">
    <property type="term" value="F:DNA binding"/>
    <property type="evidence" value="ECO:0007669"/>
    <property type="project" value="UniProtKB-KW"/>
</dbReference>
<proteinExistence type="predicted"/>
<dbReference type="EMBL" id="BOSE01000003">
    <property type="protein sequence ID" value="GIP16572.1"/>
    <property type="molecule type" value="Genomic_DNA"/>
</dbReference>
<organism evidence="3 4">
    <name type="scientific">Paenibacillus montaniterrae</name>
    <dbReference type="NCBI Taxonomy" id="429341"/>
    <lineage>
        <taxon>Bacteria</taxon>
        <taxon>Bacillati</taxon>
        <taxon>Bacillota</taxon>
        <taxon>Bacilli</taxon>
        <taxon>Bacillales</taxon>
        <taxon>Paenibacillaceae</taxon>
        <taxon>Paenibacillus</taxon>
    </lineage>
</organism>
<dbReference type="PANTHER" id="PTHR46558">
    <property type="entry name" value="TRACRIPTIONAL REGULATORY PROTEIN-RELATED-RELATED"/>
    <property type="match status" value="1"/>
</dbReference>
<accession>A0A919YNS3</accession>
<evidence type="ECO:0000313" key="4">
    <source>
        <dbReference type="Proteomes" id="UP000683139"/>
    </source>
</evidence>
<evidence type="ECO:0000259" key="2">
    <source>
        <dbReference type="PROSITE" id="PS50943"/>
    </source>
</evidence>
<sequence length="67" mass="7942">MNNRIRELRAQVDMTQEQLAELVGVSRQSIIAIENERYNPSLELAYKISKTFHRSIEDVFIFEKEDK</sequence>
<dbReference type="Pfam" id="PF01381">
    <property type="entry name" value="HTH_3"/>
    <property type="match status" value="1"/>
</dbReference>
<gene>
    <name evidence="3" type="ORF">J40TS1_22140</name>
</gene>
<name>A0A919YNS3_9BACL</name>